<dbReference type="Proteomes" id="UP001629953">
    <property type="component" value="Unassembled WGS sequence"/>
</dbReference>
<evidence type="ECO:0000256" key="1">
    <source>
        <dbReference type="ARBA" id="ARBA00004651"/>
    </source>
</evidence>
<proteinExistence type="predicted"/>
<protein>
    <submittedName>
        <fullName evidence="7">LysE family translocator</fullName>
    </submittedName>
</protein>
<evidence type="ECO:0000313" key="7">
    <source>
        <dbReference type="EMBL" id="MFM2486690.1"/>
    </source>
</evidence>
<dbReference type="RefSeq" id="WP_408624991.1">
    <property type="nucleotide sequence ID" value="NZ_JBEQCT010000010.1"/>
</dbReference>
<evidence type="ECO:0000256" key="2">
    <source>
        <dbReference type="ARBA" id="ARBA00022475"/>
    </source>
</evidence>
<comment type="caution">
    <text evidence="7">The sequence shown here is derived from an EMBL/GenBank/DDBJ whole genome shotgun (WGS) entry which is preliminary data.</text>
</comment>
<evidence type="ECO:0000256" key="4">
    <source>
        <dbReference type="ARBA" id="ARBA00022989"/>
    </source>
</evidence>
<keyword evidence="5 6" id="KW-0472">Membrane</keyword>
<keyword evidence="2" id="KW-1003">Cell membrane</keyword>
<keyword evidence="4 6" id="KW-1133">Transmembrane helix</keyword>
<feature type="transmembrane region" description="Helical" evidence="6">
    <location>
        <begin position="40"/>
        <end position="64"/>
    </location>
</feature>
<reference evidence="7 8" key="1">
    <citation type="journal article" date="2013" name="Int. J. Syst. Evol. Microbiol.">
        <title>Celerinatantimonas yamalensis sp. nov., a cold-adapted diazotrophic bacterium from a cold permafrost brine.</title>
        <authorList>
            <person name="Shcherbakova V."/>
            <person name="Chuvilskaya N."/>
            <person name="Rivkina E."/>
            <person name="Demidov N."/>
            <person name="Uchaeva V."/>
            <person name="Suetin S."/>
            <person name="Suzina N."/>
            <person name="Gilichinsky D."/>
        </authorList>
    </citation>
    <scope>NUCLEOTIDE SEQUENCE [LARGE SCALE GENOMIC DNA]</scope>
    <source>
        <strain evidence="7 8">C7</strain>
    </source>
</reference>
<keyword evidence="8" id="KW-1185">Reference proteome</keyword>
<keyword evidence="3 6" id="KW-0812">Transmembrane</keyword>
<dbReference type="PANTHER" id="PTHR30086">
    <property type="entry name" value="ARGININE EXPORTER PROTEIN ARGO"/>
    <property type="match status" value="1"/>
</dbReference>
<gene>
    <name evidence="7" type="ORF">ABUE30_16790</name>
</gene>
<dbReference type="InterPro" id="IPR001123">
    <property type="entry name" value="LeuE-type"/>
</dbReference>
<feature type="transmembrane region" description="Helical" evidence="6">
    <location>
        <begin position="147"/>
        <end position="168"/>
    </location>
</feature>
<dbReference type="PIRSF" id="PIRSF006324">
    <property type="entry name" value="LeuE"/>
    <property type="match status" value="1"/>
</dbReference>
<dbReference type="Pfam" id="PF01810">
    <property type="entry name" value="LysE"/>
    <property type="match status" value="1"/>
</dbReference>
<comment type="subcellular location">
    <subcellularLocation>
        <location evidence="1">Cell membrane</location>
        <topology evidence="1">Multi-pass membrane protein</topology>
    </subcellularLocation>
</comment>
<dbReference type="EMBL" id="JBEQCT010000010">
    <property type="protein sequence ID" value="MFM2486690.1"/>
    <property type="molecule type" value="Genomic_DNA"/>
</dbReference>
<evidence type="ECO:0000313" key="8">
    <source>
        <dbReference type="Proteomes" id="UP001629953"/>
    </source>
</evidence>
<feature type="transmembrane region" description="Helical" evidence="6">
    <location>
        <begin position="188"/>
        <end position="206"/>
    </location>
</feature>
<evidence type="ECO:0000256" key="6">
    <source>
        <dbReference type="SAM" id="Phobius"/>
    </source>
</evidence>
<feature type="transmembrane region" description="Helical" evidence="6">
    <location>
        <begin position="6"/>
        <end position="28"/>
    </location>
</feature>
<sequence>MSSHIMLVFLGTFFFVSLTPGMCMTLSMTLGMTIGVKRTLWMMVGELIGVGTVAVAAVVGVAAIMFNYPLVFHILKYVGGAYLIYLGYQMWQARSKLTIALPNKQSCAARSRKTLALQGWVTAIANPKGWAFMVSLLPPFIDANAPVAPQLSILVALILCTEFTCLMLYASGGKTLGQYLAHSGNLKWLNRISGSLMALVGVWLAFS</sequence>
<evidence type="ECO:0000256" key="3">
    <source>
        <dbReference type="ARBA" id="ARBA00022692"/>
    </source>
</evidence>
<evidence type="ECO:0000256" key="5">
    <source>
        <dbReference type="ARBA" id="ARBA00023136"/>
    </source>
</evidence>
<name>A0ABW9GAD0_9GAMM</name>
<accession>A0ABW9GAD0</accession>
<feature type="transmembrane region" description="Helical" evidence="6">
    <location>
        <begin position="70"/>
        <end position="88"/>
    </location>
</feature>
<dbReference type="PANTHER" id="PTHR30086:SF5">
    <property type="entry name" value="HOMOGENTISATE EXPORT PROTEIN"/>
    <property type="match status" value="1"/>
</dbReference>
<organism evidence="7 8">
    <name type="scientific">Celerinatantimonas yamalensis</name>
    <dbReference type="NCBI Taxonomy" id="559956"/>
    <lineage>
        <taxon>Bacteria</taxon>
        <taxon>Pseudomonadati</taxon>
        <taxon>Pseudomonadota</taxon>
        <taxon>Gammaproteobacteria</taxon>
        <taxon>Celerinatantimonadaceae</taxon>
        <taxon>Celerinatantimonas</taxon>
    </lineage>
</organism>